<proteinExistence type="predicted"/>
<keyword evidence="3" id="KW-1185">Reference proteome</keyword>
<dbReference type="Proteomes" id="UP000192722">
    <property type="component" value="Unassembled WGS sequence"/>
</dbReference>
<dbReference type="InterPro" id="IPR036397">
    <property type="entry name" value="RNaseH_sf"/>
</dbReference>
<dbReference type="InterPro" id="IPR033390">
    <property type="entry name" value="Rv2179c-like"/>
</dbReference>
<sequence>MTVNVITIDTETMDTAHTALILSIGAFAFDVTDLNATQQAIMDVTKDPELQDHLQFAFYRRTDSFDQLISGRTVSVPTQEWWKKQGEEAHEALTGERVSLGEALSNLKQWIAQHPDARIFFRGPDFDGSILENAYRAHGIECPWKYNGKRDIRTYIDAMVRGGKGYIKDHQPCFPVVKHHSLHDAMNDAEQMATAYMMNDGKTIPAPKHFK</sequence>
<reference evidence="2 3" key="1">
    <citation type="journal article" date="2017" name="Int. J. Syst. Evol. Microbiol.">
        <title>Rouxiella badensis sp. nov. and Rouxiella silvae sp. nov. isolated from peat bog soil in Germany and emendation of the genus description.</title>
        <authorList>
            <person name="Le Fleche-Mateos A."/>
            <person name="Kugler J.H."/>
            <person name="Hansen S.H."/>
            <person name="Syldatk C."/>
            <person name="Hausmann R."/>
            <person name="Lomprez F."/>
            <person name="Vandenbogaert M."/>
            <person name="Manuguerra J.C."/>
            <person name="Grimont P.A."/>
        </authorList>
    </citation>
    <scope>NUCLEOTIDE SEQUENCE [LARGE SCALE GENOMIC DNA]</scope>
    <source>
        <strain evidence="2 3">213</strain>
    </source>
</reference>
<dbReference type="Pfam" id="PF16473">
    <property type="entry name" value="Rv2179c-like"/>
    <property type="match status" value="1"/>
</dbReference>
<dbReference type="EMBL" id="MRWD01000081">
    <property type="protein sequence ID" value="ORJ18922.1"/>
    <property type="molecule type" value="Genomic_DNA"/>
</dbReference>
<feature type="domain" description="3'-5' exoribonuclease Rv2179c-like" evidence="1">
    <location>
        <begin position="6"/>
        <end position="193"/>
    </location>
</feature>
<evidence type="ECO:0000259" key="1">
    <source>
        <dbReference type="Pfam" id="PF16473"/>
    </source>
</evidence>
<dbReference type="RefSeq" id="WP_084984412.1">
    <property type="nucleotide sequence ID" value="NZ_CBCSCF010000003.1"/>
</dbReference>
<organism evidence="2 3">
    <name type="scientific">Rouxiella silvae</name>
    <dbReference type="NCBI Taxonomy" id="1646373"/>
    <lineage>
        <taxon>Bacteria</taxon>
        <taxon>Pseudomonadati</taxon>
        <taxon>Pseudomonadota</taxon>
        <taxon>Gammaproteobacteria</taxon>
        <taxon>Enterobacterales</taxon>
        <taxon>Yersiniaceae</taxon>
        <taxon>Rouxiella</taxon>
    </lineage>
</organism>
<evidence type="ECO:0000313" key="3">
    <source>
        <dbReference type="Proteomes" id="UP000192722"/>
    </source>
</evidence>
<gene>
    <name evidence="2" type="ORF">BS639_22845</name>
</gene>
<comment type="caution">
    <text evidence="2">The sequence shown here is derived from an EMBL/GenBank/DDBJ whole genome shotgun (WGS) entry which is preliminary data.</text>
</comment>
<dbReference type="Gene3D" id="3.30.420.10">
    <property type="entry name" value="Ribonuclease H-like superfamily/Ribonuclease H"/>
    <property type="match status" value="1"/>
</dbReference>
<name>A0ABX3TUP2_9GAMM</name>
<dbReference type="SUPFAM" id="SSF53098">
    <property type="entry name" value="Ribonuclease H-like"/>
    <property type="match status" value="1"/>
</dbReference>
<evidence type="ECO:0000313" key="2">
    <source>
        <dbReference type="EMBL" id="ORJ18922.1"/>
    </source>
</evidence>
<accession>A0ABX3TUP2</accession>
<protein>
    <submittedName>
        <fullName evidence="2">Exodeoxyribonuclease VIII</fullName>
    </submittedName>
</protein>
<dbReference type="InterPro" id="IPR012337">
    <property type="entry name" value="RNaseH-like_sf"/>
</dbReference>